<dbReference type="EMBL" id="CP012801">
    <property type="protein sequence ID" value="ALJ57338.1"/>
    <property type="molecule type" value="Genomic_DNA"/>
</dbReference>
<dbReference type="KEGG" id="bcel:BcellWH2_00062"/>
<reference evidence="7" key="4">
    <citation type="submission" date="2023-03" db="EMBL/GenBank/DDBJ databases">
        <title>DFI Biobank Strains.</title>
        <authorList>
            <person name="Mostad J."/>
            <person name="Paddock L."/>
            <person name="Medina S."/>
            <person name="Waligurski E."/>
            <person name="Barat B."/>
            <person name="Smith R."/>
            <person name="Burgo V."/>
            <person name="Metcalfe C."/>
            <person name="Woodson C."/>
            <person name="Sundararajan A."/>
            <person name="Ramaswamy R."/>
            <person name="Lin H."/>
            <person name="Pamer E.G."/>
        </authorList>
    </citation>
    <scope>NUCLEOTIDE SEQUENCE</scope>
    <source>
        <strain evidence="7">DFI.9.5</strain>
    </source>
</reference>
<dbReference type="STRING" id="246787.BcellWH2_00062"/>
<evidence type="ECO:0000313" key="8">
    <source>
        <dbReference type="EMBL" id="MDT4511838.1"/>
    </source>
</evidence>
<dbReference type="GeneID" id="66308315"/>
<evidence type="ECO:0000256" key="2">
    <source>
        <dbReference type="SAM" id="Phobius"/>
    </source>
</evidence>
<feature type="compositionally biased region" description="Polar residues" evidence="1">
    <location>
        <begin position="12"/>
        <end position="21"/>
    </location>
</feature>
<proteinExistence type="predicted"/>
<dbReference type="Proteomes" id="UP001266995">
    <property type="component" value="Unassembled WGS sequence"/>
</dbReference>
<feature type="transmembrane region" description="Helical" evidence="2">
    <location>
        <begin position="213"/>
        <end position="231"/>
    </location>
</feature>
<feature type="transmembrane region" description="Helical" evidence="2">
    <location>
        <begin position="252"/>
        <end position="269"/>
    </location>
</feature>
<dbReference type="PATRIC" id="fig|246787.4.peg.66"/>
<dbReference type="Proteomes" id="UP001221924">
    <property type="component" value="Unassembled WGS sequence"/>
</dbReference>
<keyword evidence="2" id="KW-0472">Membrane</keyword>
<evidence type="ECO:0000313" key="11">
    <source>
        <dbReference type="Proteomes" id="UP000283341"/>
    </source>
</evidence>
<reference evidence="12 13" key="3">
    <citation type="journal article" date="2019" name="Nat. Med.">
        <title>A library of human gut bacterial isolates paired with longitudinal multiomics data enables mechanistic microbiome research.</title>
        <authorList>
            <person name="Poyet M."/>
            <person name="Groussin M."/>
            <person name="Gibbons S.M."/>
            <person name="Avila-Pacheco J."/>
            <person name="Jiang X."/>
            <person name="Kearney S.M."/>
            <person name="Perrotta A.R."/>
            <person name="Berdy B."/>
            <person name="Zhao S."/>
            <person name="Lieberman T.D."/>
            <person name="Swanson P.K."/>
            <person name="Smith M."/>
            <person name="Roesemann S."/>
            <person name="Alexander J.E."/>
            <person name="Rich S.A."/>
            <person name="Livny J."/>
            <person name="Vlamakis H."/>
            <person name="Clish C."/>
            <person name="Bullock K."/>
            <person name="Deik A."/>
            <person name="Scott J."/>
            <person name="Pierce K.A."/>
            <person name="Xavier R.J."/>
            <person name="Alm E.J."/>
        </authorList>
    </citation>
    <scope>NUCLEOTIDE SEQUENCE [LARGE SCALE GENOMIC DNA]</scope>
    <source>
        <strain evidence="5 13">BIOML-A6</strain>
        <strain evidence="4 12">BIOML-A7</strain>
        <strain evidence="6 14">BIOML-A8</strain>
    </source>
</reference>
<dbReference type="Proteomes" id="UP000448877">
    <property type="component" value="Unassembled WGS sequence"/>
</dbReference>
<sequence>MSSANKKHMQGGMNTTYSNVNTEDERNKKAEELLFQAWETAGYHGQPDEDYYPRTAQETRDMEDLLTQAEAAIDDPSDTELMEVMADTREVLEWSKQRHWTFAWWIIICVAIMGCYYFYQAGSEQDYVAKRQALTDEQVQTELSEAITRQQSYIDTYSQKLAVDTISEETRSLYEKYMENATEEIKELKAYNVETYKKHLVDRADAGVWRERWEAIWCFIWIVLYIFACRPRGYMITKRRREDKMATGLKKILFGIAGALVGAAGALYVTTTITKWSDGSKTRDDDSMIIYAMKFGLIALAVIIVLWAARIVIVIATLLGLLRNYDWKQLAKDPKAMLNDLK</sequence>
<name>A0A0P0GH27_9BACE</name>
<evidence type="ECO:0000256" key="1">
    <source>
        <dbReference type="SAM" id="MobiDB-lite"/>
    </source>
</evidence>
<feature type="transmembrane region" description="Helical" evidence="2">
    <location>
        <begin position="102"/>
        <end position="119"/>
    </location>
</feature>
<dbReference type="EMBL" id="QRVJ01000005">
    <property type="protein sequence ID" value="RGS37838.1"/>
    <property type="molecule type" value="Genomic_DNA"/>
</dbReference>
<protein>
    <submittedName>
        <fullName evidence="3">Uncharacterized protein</fullName>
    </submittedName>
</protein>
<feature type="transmembrane region" description="Helical" evidence="2">
    <location>
        <begin position="289"/>
        <end position="322"/>
    </location>
</feature>
<dbReference type="Proteomes" id="UP000283341">
    <property type="component" value="Unassembled WGS sequence"/>
</dbReference>
<accession>A0A0P0GH27</accession>
<dbReference type="Proteomes" id="UP000325055">
    <property type="component" value="Unassembled WGS sequence"/>
</dbReference>
<dbReference type="AlphaFoldDB" id="A0A0P0GH27"/>
<dbReference type="EMBL" id="VVYW01000018">
    <property type="protein sequence ID" value="KAA5405547.1"/>
    <property type="molecule type" value="Genomic_DNA"/>
</dbReference>
<evidence type="ECO:0000313" key="3">
    <source>
        <dbReference type="EMBL" id="ALJ57338.1"/>
    </source>
</evidence>
<reference evidence="9 11" key="2">
    <citation type="submission" date="2018-08" db="EMBL/GenBank/DDBJ databases">
        <title>A genome reference for cultivated species of the human gut microbiota.</title>
        <authorList>
            <person name="Zou Y."/>
            <person name="Xue W."/>
            <person name="Luo G."/>
        </authorList>
    </citation>
    <scope>NUCLEOTIDE SEQUENCE [LARGE SCALE GENOMIC DNA]</scope>
    <source>
        <strain evidence="9 11">AF22-3AC</strain>
    </source>
</reference>
<reference evidence="3 10" key="1">
    <citation type="journal article" date="2015" name="Science">
        <title>Genetic determinants of in vivo fitness and diet responsiveness in multiple human gut Bacteroides.</title>
        <authorList>
            <person name="Wu M."/>
            <person name="McNulty N.P."/>
            <person name="Rodionov D.A."/>
            <person name="Khoroshkin M.S."/>
            <person name="Griffin N.W."/>
            <person name="Cheng J."/>
            <person name="Latreille P."/>
            <person name="Kerstetter R.A."/>
            <person name="Terrapon N."/>
            <person name="Henrissat B."/>
            <person name="Osterman A.L."/>
            <person name="Gordon J.I."/>
        </authorList>
    </citation>
    <scope>NUCLEOTIDE SEQUENCE [LARGE SCALE GENOMIC DNA]</scope>
    <source>
        <strain evidence="3 10">WH2</strain>
    </source>
</reference>
<evidence type="ECO:0000313" key="14">
    <source>
        <dbReference type="Proteomes" id="UP000482653"/>
    </source>
</evidence>
<dbReference type="EMBL" id="VVYX01000011">
    <property type="protein sequence ID" value="KAA5419480.1"/>
    <property type="molecule type" value="Genomic_DNA"/>
</dbReference>
<keyword evidence="2" id="KW-1133">Transmembrane helix</keyword>
<gene>
    <name evidence="3" type="ORF">BcellWH2_00062</name>
    <name evidence="9" type="ORF">DWX97_08865</name>
    <name evidence="5" type="ORF">F2Y81_20310</name>
    <name evidence="4" type="ORF">F2Y86_19405</name>
    <name evidence="6" type="ORF">F2Y87_10940</name>
    <name evidence="7" type="ORF">PZH42_06525</name>
    <name evidence="8" type="ORF">RO785_12745</name>
</gene>
<dbReference type="Proteomes" id="UP000482653">
    <property type="component" value="Unassembled WGS sequence"/>
</dbReference>
<feature type="region of interest" description="Disordered" evidence="1">
    <location>
        <begin position="1"/>
        <end position="23"/>
    </location>
</feature>
<dbReference type="eggNOG" id="ENOG502ZZRX">
    <property type="taxonomic scope" value="Bacteria"/>
</dbReference>
<evidence type="ECO:0000313" key="13">
    <source>
        <dbReference type="Proteomes" id="UP000448877"/>
    </source>
</evidence>
<dbReference type="Proteomes" id="UP000061809">
    <property type="component" value="Chromosome"/>
</dbReference>
<dbReference type="EMBL" id="JAVSNH010000001">
    <property type="protein sequence ID" value="MDT4511838.1"/>
    <property type="molecule type" value="Genomic_DNA"/>
</dbReference>
<evidence type="ECO:0000313" key="4">
    <source>
        <dbReference type="EMBL" id="KAA5405547.1"/>
    </source>
</evidence>
<dbReference type="RefSeq" id="WP_007218377.1">
    <property type="nucleotide sequence ID" value="NZ_CABMLT010000013.1"/>
</dbReference>
<evidence type="ECO:0000313" key="12">
    <source>
        <dbReference type="Proteomes" id="UP000325055"/>
    </source>
</evidence>
<evidence type="ECO:0000313" key="6">
    <source>
        <dbReference type="EMBL" id="KAA5419480.1"/>
    </source>
</evidence>
<keyword evidence="2" id="KW-0812">Transmembrane</keyword>
<dbReference type="EMBL" id="JARFID010000004">
    <property type="protein sequence ID" value="MDE8693755.1"/>
    <property type="molecule type" value="Genomic_DNA"/>
</dbReference>
<evidence type="ECO:0000313" key="10">
    <source>
        <dbReference type="Proteomes" id="UP000061809"/>
    </source>
</evidence>
<evidence type="ECO:0000313" key="5">
    <source>
        <dbReference type="EMBL" id="KAA5414436.1"/>
    </source>
</evidence>
<dbReference type="EMBL" id="VVYV01000041">
    <property type="protein sequence ID" value="KAA5414436.1"/>
    <property type="molecule type" value="Genomic_DNA"/>
</dbReference>
<reference evidence="8" key="5">
    <citation type="submission" date="2023-08" db="EMBL/GenBank/DDBJ databases">
        <title>Reintroducing virulent viruses to syntetic microbiomes.</title>
        <authorList>
            <person name="Wilde J."/>
            <person name="Boyes R."/>
            <person name="Robinson A.V."/>
            <person name="Daisley B.A."/>
            <person name="Allen-Vercoe E."/>
        </authorList>
    </citation>
    <scope>NUCLEOTIDE SEQUENCE</scope>
    <source>
        <strain evidence="8">225I_12FAA</strain>
    </source>
</reference>
<evidence type="ECO:0000313" key="9">
    <source>
        <dbReference type="EMBL" id="RGS37838.1"/>
    </source>
</evidence>
<organism evidence="3 10">
    <name type="scientific">Bacteroides cellulosilyticus</name>
    <dbReference type="NCBI Taxonomy" id="246787"/>
    <lineage>
        <taxon>Bacteria</taxon>
        <taxon>Pseudomonadati</taxon>
        <taxon>Bacteroidota</taxon>
        <taxon>Bacteroidia</taxon>
        <taxon>Bacteroidales</taxon>
        <taxon>Bacteroidaceae</taxon>
        <taxon>Bacteroides</taxon>
    </lineage>
</organism>
<evidence type="ECO:0000313" key="7">
    <source>
        <dbReference type="EMBL" id="MDE8693755.1"/>
    </source>
</evidence>